<accession>A0A1P8KR38</accession>
<gene>
    <name evidence="4" type="ORF">LPB137_09180</name>
</gene>
<evidence type="ECO:0000256" key="1">
    <source>
        <dbReference type="ARBA" id="ARBA00022679"/>
    </source>
</evidence>
<dbReference type="Gene3D" id="3.40.50.620">
    <property type="entry name" value="HUPs"/>
    <property type="match status" value="1"/>
</dbReference>
<dbReference type="GO" id="GO:0016779">
    <property type="term" value="F:nucleotidyltransferase activity"/>
    <property type="evidence" value="ECO:0007669"/>
    <property type="project" value="UniProtKB-KW"/>
</dbReference>
<dbReference type="InterPro" id="IPR014729">
    <property type="entry name" value="Rossmann-like_a/b/a_fold"/>
</dbReference>
<dbReference type="STRING" id="1850254.LPB137_09180"/>
<dbReference type="NCBIfam" id="TIGR00125">
    <property type="entry name" value="cyt_tran_rel"/>
    <property type="match status" value="1"/>
</dbReference>
<dbReference type="Proteomes" id="UP000186074">
    <property type="component" value="Chromosome"/>
</dbReference>
<evidence type="ECO:0000256" key="2">
    <source>
        <dbReference type="ARBA" id="ARBA00022695"/>
    </source>
</evidence>
<dbReference type="Pfam" id="PF01467">
    <property type="entry name" value="CTP_transf_like"/>
    <property type="match status" value="1"/>
</dbReference>
<dbReference type="InterPro" id="IPR004821">
    <property type="entry name" value="Cyt_trans-like"/>
</dbReference>
<evidence type="ECO:0000313" key="5">
    <source>
        <dbReference type="Proteomes" id="UP000186074"/>
    </source>
</evidence>
<dbReference type="InterPro" id="IPR050385">
    <property type="entry name" value="Archaeal_FAD_synthase"/>
</dbReference>
<sequence length="150" mass="16813">MKANLGSIICTSGGFDPIHFGHISCFQESKKYGDTLVVIVNGDSFLEEKKGKAFMSLEQRCLIVSSIKNVDYVIPFEIKNDSTVIEALERIKPSFFTKGGDRYDEKTIAEWDICKKLNIKIITNVGNEKKETSSSNYLNAWSCVNTITNT</sequence>
<dbReference type="PANTHER" id="PTHR43793:SF1">
    <property type="entry name" value="FAD SYNTHASE"/>
    <property type="match status" value="1"/>
</dbReference>
<keyword evidence="1" id="KW-0808">Transferase</keyword>
<reference evidence="4 5" key="1">
    <citation type="submission" date="2017-01" db="EMBL/GenBank/DDBJ databases">
        <title>Genome sequencing of Arcobacter sp. LPB0137.</title>
        <authorList>
            <person name="Lee G.-W."/>
            <person name="Yi H."/>
        </authorList>
    </citation>
    <scope>NUCLEOTIDE SEQUENCE [LARGE SCALE GENOMIC DNA]</scope>
    <source>
        <strain evidence="4 5">LPB0137</strain>
    </source>
</reference>
<keyword evidence="2" id="KW-0548">Nucleotidyltransferase</keyword>
<feature type="domain" description="Cytidyltransferase-like" evidence="3">
    <location>
        <begin position="12"/>
        <end position="118"/>
    </location>
</feature>
<dbReference type="SUPFAM" id="SSF52374">
    <property type="entry name" value="Nucleotidylyl transferase"/>
    <property type="match status" value="1"/>
</dbReference>
<dbReference type="EMBL" id="CP019070">
    <property type="protein sequence ID" value="APW66991.1"/>
    <property type="molecule type" value="Genomic_DNA"/>
</dbReference>
<dbReference type="PANTHER" id="PTHR43793">
    <property type="entry name" value="FAD SYNTHASE"/>
    <property type="match status" value="1"/>
</dbReference>
<organism evidence="4 5">
    <name type="scientific">Poseidonibacter parvus</name>
    <dbReference type="NCBI Taxonomy" id="1850254"/>
    <lineage>
        <taxon>Bacteria</taxon>
        <taxon>Pseudomonadati</taxon>
        <taxon>Campylobacterota</taxon>
        <taxon>Epsilonproteobacteria</taxon>
        <taxon>Campylobacterales</taxon>
        <taxon>Arcobacteraceae</taxon>
        <taxon>Poseidonibacter</taxon>
    </lineage>
</organism>
<protein>
    <recommendedName>
        <fullName evidence="3">Cytidyltransferase-like domain-containing protein</fullName>
    </recommendedName>
</protein>
<dbReference type="KEGG" id="alp:LPB137_09180"/>
<name>A0A1P8KR38_9BACT</name>
<proteinExistence type="predicted"/>
<evidence type="ECO:0000259" key="3">
    <source>
        <dbReference type="Pfam" id="PF01467"/>
    </source>
</evidence>
<evidence type="ECO:0000313" key="4">
    <source>
        <dbReference type="EMBL" id="APW66991.1"/>
    </source>
</evidence>
<dbReference type="AlphaFoldDB" id="A0A1P8KR38"/>
<keyword evidence="5" id="KW-1185">Reference proteome</keyword>